<proteinExistence type="predicted"/>
<reference evidence="2 3" key="2">
    <citation type="journal article" date="2019" name="G3 (Bethesda)">
        <title>Hybrid Assembly of the Genome of the Entomopathogenic Nematode Steinernema carpocapsae Identifies the X-Chromosome.</title>
        <authorList>
            <person name="Serra L."/>
            <person name="Macchietto M."/>
            <person name="Macias-Munoz A."/>
            <person name="McGill C.J."/>
            <person name="Rodriguez I.M."/>
            <person name="Rodriguez B."/>
            <person name="Murad R."/>
            <person name="Mortazavi A."/>
        </authorList>
    </citation>
    <scope>NUCLEOTIDE SEQUENCE [LARGE SCALE GENOMIC DNA]</scope>
    <source>
        <strain evidence="2 3">ALL</strain>
    </source>
</reference>
<keyword evidence="3" id="KW-1185">Reference proteome</keyword>
<keyword evidence="1" id="KW-0732">Signal</keyword>
<dbReference type="EMBL" id="AZBU02000006">
    <property type="protein sequence ID" value="TKR72020.1"/>
    <property type="molecule type" value="Genomic_DNA"/>
</dbReference>
<comment type="caution">
    <text evidence="2">The sequence shown here is derived from an EMBL/GenBank/DDBJ whole genome shotgun (WGS) entry which is preliminary data.</text>
</comment>
<evidence type="ECO:0000313" key="3">
    <source>
        <dbReference type="Proteomes" id="UP000298663"/>
    </source>
</evidence>
<dbReference type="Proteomes" id="UP000298663">
    <property type="component" value="Unassembled WGS sequence"/>
</dbReference>
<gene>
    <name evidence="2" type="ORF">L596_019543</name>
</gene>
<dbReference type="AlphaFoldDB" id="A0A4U5MQU2"/>
<reference evidence="2 3" key="1">
    <citation type="journal article" date="2015" name="Genome Biol.">
        <title>Comparative genomics of Steinernema reveals deeply conserved gene regulatory networks.</title>
        <authorList>
            <person name="Dillman A.R."/>
            <person name="Macchietto M."/>
            <person name="Porter C.F."/>
            <person name="Rogers A."/>
            <person name="Williams B."/>
            <person name="Antoshechkin I."/>
            <person name="Lee M.M."/>
            <person name="Goodwin Z."/>
            <person name="Lu X."/>
            <person name="Lewis E.E."/>
            <person name="Goodrich-Blair H."/>
            <person name="Stock S.P."/>
            <person name="Adams B.J."/>
            <person name="Sternberg P.W."/>
            <person name="Mortazavi A."/>
        </authorList>
    </citation>
    <scope>NUCLEOTIDE SEQUENCE [LARGE SCALE GENOMIC DNA]</scope>
    <source>
        <strain evidence="2 3">ALL</strain>
    </source>
</reference>
<feature type="chain" id="PRO_5020924946" evidence="1">
    <location>
        <begin position="20"/>
        <end position="89"/>
    </location>
</feature>
<accession>A0A4U5MQU2</accession>
<feature type="signal peptide" evidence="1">
    <location>
        <begin position="1"/>
        <end position="19"/>
    </location>
</feature>
<evidence type="ECO:0000313" key="2">
    <source>
        <dbReference type="EMBL" id="TKR72020.1"/>
    </source>
</evidence>
<organism evidence="2 3">
    <name type="scientific">Steinernema carpocapsae</name>
    <name type="common">Entomopathogenic nematode</name>
    <dbReference type="NCBI Taxonomy" id="34508"/>
    <lineage>
        <taxon>Eukaryota</taxon>
        <taxon>Metazoa</taxon>
        <taxon>Ecdysozoa</taxon>
        <taxon>Nematoda</taxon>
        <taxon>Chromadorea</taxon>
        <taxon>Rhabditida</taxon>
        <taxon>Tylenchina</taxon>
        <taxon>Panagrolaimomorpha</taxon>
        <taxon>Strongyloidoidea</taxon>
        <taxon>Steinernematidae</taxon>
        <taxon>Steinernema</taxon>
    </lineage>
</organism>
<evidence type="ECO:0000256" key="1">
    <source>
        <dbReference type="SAM" id="SignalP"/>
    </source>
</evidence>
<sequence>MPIILTSWWWLSAISSTNRSSLEIQTWRSPRTSAHPLSKKSPLKDLSSSWILNLIISALNEAEAIEEDRVLEDIEELKEEAHEGEGSEL</sequence>
<name>A0A4U5MQU2_STECR</name>
<protein>
    <submittedName>
        <fullName evidence="2">Uncharacterized protein</fullName>
    </submittedName>
</protein>